<gene>
    <name evidence="1" type="ORF">C1I95_24760</name>
</gene>
<sequence length="119" mass="13331">MSDDLATWLTAQIDAAEARTRDLLAKTQRNDLAVKEPRLLGRYIPGWHDWPDVERVCTERLAELDAARRILDLHPNAGLRSAPESCGSCASYPGPCDTLRLLALPHAGQPGYRDEWRPQ</sequence>
<dbReference type="RefSeq" id="WP_111217135.1">
    <property type="nucleotide sequence ID" value="NZ_POTY01000192.1"/>
</dbReference>
<dbReference type="EMBL" id="POTY01000192">
    <property type="protein sequence ID" value="PZG12957.1"/>
    <property type="molecule type" value="Genomic_DNA"/>
</dbReference>
<dbReference type="InterPro" id="IPR046193">
    <property type="entry name" value="DUF6221"/>
</dbReference>
<keyword evidence="2" id="KW-1185">Reference proteome</keyword>
<dbReference type="Proteomes" id="UP000248924">
    <property type="component" value="Unassembled WGS sequence"/>
</dbReference>
<dbReference type="Pfam" id="PF19730">
    <property type="entry name" value="DUF6221"/>
    <property type="match status" value="1"/>
</dbReference>
<accession>A0A2W2EUC4</accession>
<dbReference type="OrthoDB" id="4290974at2"/>
<protein>
    <submittedName>
        <fullName evidence="1">Uncharacterized protein</fullName>
    </submittedName>
</protein>
<organism evidence="1 2">
    <name type="scientific">Micromonospora craterilacus</name>
    <dbReference type="NCBI Taxonomy" id="1655439"/>
    <lineage>
        <taxon>Bacteria</taxon>
        <taxon>Bacillati</taxon>
        <taxon>Actinomycetota</taxon>
        <taxon>Actinomycetes</taxon>
        <taxon>Micromonosporales</taxon>
        <taxon>Micromonosporaceae</taxon>
        <taxon>Micromonospora</taxon>
    </lineage>
</organism>
<evidence type="ECO:0000313" key="1">
    <source>
        <dbReference type="EMBL" id="PZG12957.1"/>
    </source>
</evidence>
<comment type="caution">
    <text evidence="1">The sequence shown here is derived from an EMBL/GenBank/DDBJ whole genome shotgun (WGS) entry which is preliminary data.</text>
</comment>
<evidence type="ECO:0000313" key="2">
    <source>
        <dbReference type="Proteomes" id="UP000248924"/>
    </source>
</evidence>
<dbReference type="AlphaFoldDB" id="A0A2W2EUC4"/>
<reference evidence="1 2" key="1">
    <citation type="submission" date="2018-01" db="EMBL/GenBank/DDBJ databases">
        <title>Draft genome sequence of Jishengella sp. NA12.</title>
        <authorList>
            <person name="Sahin N."/>
            <person name="Ay H."/>
            <person name="Saygin H."/>
        </authorList>
    </citation>
    <scope>NUCLEOTIDE SEQUENCE [LARGE SCALE GENOMIC DNA]</scope>
    <source>
        <strain evidence="1 2">NA12</strain>
    </source>
</reference>
<name>A0A2W2EUC4_9ACTN</name>
<proteinExistence type="predicted"/>